<feature type="compositionally biased region" description="Acidic residues" evidence="1">
    <location>
        <begin position="16"/>
        <end position="29"/>
    </location>
</feature>
<protein>
    <submittedName>
        <fullName evidence="2">Uncharacterized protein</fullName>
    </submittedName>
</protein>
<dbReference type="AlphaFoldDB" id="A0AAE1TZD3"/>
<keyword evidence="3" id="KW-1185">Reference proteome</keyword>
<reference evidence="2" key="1">
    <citation type="submission" date="2023-11" db="EMBL/GenBank/DDBJ databases">
        <title>Genome assemblies of two species of porcelain crab, Petrolisthes cinctipes and Petrolisthes manimaculis (Anomura: Porcellanidae).</title>
        <authorList>
            <person name="Angst P."/>
        </authorList>
    </citation>
    <scope>NUCLEOTIDE SEQUENCE</scope>
    <source>
        <strain evidence="2">PB745_02</strain>
        <tissue evidence="2">Gill</tissue>
    </source>
</reference>
<accession>A0AAE1TZD3</accession>
<proteinExistence type="predicted"/>
<evidence type="ECO:0000313" key="2">
    <source>
        <dbReference type="EMBL" id="KAK4300650.1"/>
    </source>
</evidence>
<dbReference type="Proteomes" id="UP001292094">
    <property type="component" value="Unassembled WGS sequence"/>
</dbReference>
<evidence type="ECO:0000256" key="1">
    <source>
        <dbReference type="SAM" id="MobiDB-lite"/>
    </source>
</evidence>
<name>A0AAE1TZD3_9EUCA</name>
<sequence length="80" mass="8464">MDRERGRELSERGGDGGDDDDDDDGDGDGDGGSGSGEGSHPQRQGSLVISLFNLCFEPEPWVTTADQPATQPSDVHSMNK</sequence>
<dbReference type="EMBL" id="JAWZYT010003014">
    <property type="protein sequence ID" value="KAK4300650.1"/>
    <property type="molecule type" value="Genomic_DNA"/>
</dbReference>
<organism evidence="2 3">
    <name type="scientific">Petrolisthes manimaculis</name>
    <dbReference type="NCBI Taxonomy" id="1843537"/>
    <lineage>
        <taxon>Eukaryota</taxon>
        <taxon>Metazoa</taxon>
        <taxon>Ecdysozoa</taxon>
        <taxon>Arthropoda</taxon>
        <taxon>Crustacea</taxon>
        <taxon>Multicrustacea</taxon>
        <taxon>Malacostraca</taxon>
        <taxon>Eumalacostraca</taxon>
        <taxon>Eucarida</taxon>
        <taxon>Decapoda</taxon>
        <taxon>Pleocyemata</taxon>
        <taxon>Anomura</taxon>
        <taxon>Galatheoidea</taxon>
        <taxon>Porcellanidae</taxon>
        <taxon>Petrolisthes</taxon>
    </lineage>
</organism>
<feature type="region of interest" description="Disordered" evidence="1">
    <location>
        <begin position="1"/>
        <end position="45"/>
    </location>
</feature>
<evidence type="ECO:0000313" key="3">
    <source>
        <dbReference type="Proteomes" id="UP001292094"/>
    </source>
</evidence>
<gene>
    <name evidence="2" type="ORF">Pmani_027158</name>
</gene>
<feature type="compositionally biased region" description="Basic and acidic residues" evidence="1">
    <location>
        <begin position="1"/>
        <end position="15"/>
    </location>
</feature>
<comment type="caution">
    <text evidence="2">The sequence shown here is derived from an EMBL/GenBank/DDBJ whole genome shotgun (WGS) entry which is preliminary data.</text>
</comment>